<name>A0ABR9AEC1_9PSED</name>
<sequence>MRTGNDWLRLHAGFFSDSHVLMCRAGDCLDHLALISDDRDAMEGLLTALQQLAAQACTHGIQTLGAFARELSGLIRLASASGHLHPLVRHTLEHCMALMGWQLELIDPHTGLLALDDSEQRALLGVLACLCELGKRQEGRTGALERPAGAERRSAPTLQFAAASEV</sequence>
<proteinExistence type="predicted"/>
<protein>
    <recommendedName>
        <fullName evidence="3">Histidine kinase</fullName>
    </recommendedName>
</protein>
<accession>A0ABR9AEC1</accession>
<evidence type="ECO:0000313" key="2">
    <source>
        <dbReference type="Proteomes" id="UP000625247"/>
    </source>
</evidence>
<evidence type="ECO:0000313" key="1">
    <source>
        <dbReference type="EMBL" id="MBD8124239.1"/>
    </source>
</evidence>
<keyword evidence="2" id="KW-1185">Reference proteome</keyword>
<organism evidence="1 2">
    <name type="scientific">Pseudomonas lutea</name>
    <dbReference type="NCBI Taxonomy" id="243924"/>
    <lineage>
        <taxon>Bacteria</taxon>
        <taxon>Pseudomonadati</taxon>
        <taxon>Pseudomonadota</taxon>
        <taxon>Gammaproteobacteria</taxon>
        <taxon>Pseudomonadales</taxon>
        <taxon>Pseudomonadaceae</taxon>
        <taxon>Pseudomonas</taxon>
    </lineage>
</organism>
<reference evidence="1 2" key="1">
    <citation type="journal article" date="2020" name="FEMS Microbiol. Ecol.">
        <title>Temporal dynamics of bacterial communities during seed development and maturation.</title>
        <authorList>
            <person name="Chesneau G."/>
            <person name="Torres-Cortes G."/>
            <person name="Briand M."/>
            <person name="Darrasse A."/>
            <person name="Preveaux A."/>
            <person name="Marais C."/>
            <person name="Jacques M.A."/>
            <person name="Shade A."/>
            <person name="Barret M."/>
        </authorList>
    </citation>
    <scope>NUCLEOTIDE SEQUENCE [LARGE SCALE GENOMIC DNA]</scope>
    <source>
        <strain evidence="1 2">CFBP13723</strain>
    </source>
</reference>
<evidence type="ECO:0008006" key="3">
    <source>
        <dbReference type="Google" id="ProtNLM"/>
    </source>
</evidence>
<dbReference type="RefSeq" id="WP_191945930.1">
    <property type="nucleotide sequence ID" value="NZ_JACYNP010000015.1"/>
</dbReference>
<dbReference type="Proteomes" id="UP000625247">
    <property type="component" value="Unassembled WGS sequence"/>
</dbReference>
<comment type="caution">
    <text evidence="1">The sequence shown here is derived from an EMBL/GenBank/DDBJ whole genome shotgun (WGS) entry which is preliminary data.</text>
</comment>
<gene>
    <name evidence="1" type="ORF">IFT62_23835</name>
</gene>
<dbReference type="EMBL" id="JACYNP010000015">
    <property type="protein sequence ID" value="MBD8124239.1"/>
    <property type="molecule type" value="Genomic_DNA"/>
</dbReference>